<evidence type="ECO:0000256" key="4">
    <source>
        <dbReference type="ARBA" id="ARBA00022989"/>
    </source>
</evidence>
<comment type="caution">
    <text evidence="8">The sequence shown here is derived from an EMBL/GenBank/DDBJ whole genome shotgun (WGS) entry which is preliminary data.</text>
</comment>
<evidence type="ECO:0000256" key="5">
    <source>
        <dbReference type="ARBA" id="ARBA00023136"/>
    </source>
</evidence>
<evidence type="ECO:0000256" key="3">
    <source>
        <dbReference type="ARBA" id="ARBA00022692"/>
    </source>
</evidence>
<feature type="transmembrane region" description="Helical" evidence="6">
    <location>
        <begin position="57"/>
        <end position="76"/>
    </location>
</feature>
<comment type="similarity">
    <text evidence="2">Belongs to the major facilitator superfamily. TCR/Tet family.</text>
</comment>
<evidence type="ECO:0000256" key="6">
    <source>
        <dbReference type="SAM" id="Phobius"/>
    </source>
</evidence>
<dbReference type="InterPro" id="IPR001958">
    <property type="entry name" value="Tet-R_TetA/multi-R_MdtG-like"/>
</dbReference>
<evidence type="ECO:0000259" key="7">
    <source>
        <dbReference type="PROSITE" id="PS50850"/>
    </source>
</evidence>
<feature type="transmembrane region" description="Helical" evidence="6">
    <location>
        <begin position="294"/>
        <end position="327"/>
    </location>
</feature>
<gene>
    <name evidence="8" type="ORF">BKA19_0638</name>
</gene>
<feature type="transmembrane region" description="Helical" evidence="6">
    <location>
        <begin position="148"/>
        <end position="169"/>
    </location>
</feature>
<evidence type="ECO:0000313" key="9">
    <source>
        <dbReference type="Proteomes" id="UP000292507"/>
    </source>
</evidence>
<feature type="transmembrane region" description="Helical" evidence="6">
    <location>
        <begin position="20"/>
        <end position="37"/>
    </location>
</feature>
<dbReference type="PROSITE" id="PS50850">
    <property type="entry name" value="MFS"/>
    <property type="match status" value="1"/>
</dbReference>
<dbReference type="PANTHER" id="PTHR23526">
    <property type="entry name" value="INTEGRAL MEMBRANE TRANSPORT PROTEIN-RELATED"/>
    <property type="match status" value="1"/>
</dbReference>
<dbReference type="GO" id="GO:0022857">
    <property type="term" value="F:transmembrane transporter activity"/>
    <property type="evidence" value="ECO:0007669"/>
    <property type="project" value="InterPro"/>
</dbReference>
<dbReference type="EMBL" id="SHKV01000001">
    <property type="protein sequence ID" value="RZU31001.1"/>
    <property type="molecule type" value="Genomic_DNA"/>
</dbReference>
<keyword evidence="4 6" id="KW-1133">Transmembrane helix</keyword>
<keyword evidence="3 6" id="KW-0812">Transmembrane</keyword>
<dbReference type="Gene3D" id="1.20.1250.20">
    <property type="entry name" value="MFS general substrate transporter like domains"/>
    <property type="match status" value="1"/>
</dbReference>
<protein>
    <submittedName>
        <fullName evidence="8">Putative MFS family arabinose efflux permease</fullName>
    </submittedName>
</protein>
<dbReference type="PANTHER" id="PTHR23526:SF4">
    <property type="entry name" value="INTEGRAL MEMBRANE TRANSPORT PROTEIN"/>
    <property type="match status" value="1"/>
</dbReference>
<feature type="transmembrane region" description="Helical" evidence="6">
    <location>
        <begin position="261"/>
        <end position="282"/>
    </location>
</feature>
<dbReference type="InterPro" id="IPR011701">
    <property type="entry name" value="MFS"/>
</dbReference>
<sequence>MTGGPPPPPEDSRFPAWHALSSRWAFLSLVTLLYWVTSQGIRPFLPIRLERLGASDFVIGLAVAAYAVVGLLLAIPSGRLLDRLSQRGLLVGAMLGLAVTTAALPLFRSVLLLSLGMIVNGLFAMWVWLVLQSMISSTGEGRVRRNQMALFSLTWGIGLAAGPSVGAVLYDRLDFTGLCLIMGVVTLVGGLAAAAAPSVRPPGATDGDAAPEDAGIRAALARAFENPILVSVLISSFINLFVLSMRISFYPVYLERAGVTITQIGLLLSVIGISSLAVRTILPLVERRFGTLRVLIYSTWLAIIGAASIPLTTNVVVLTAGAALIGVGLGANPPITVSLLAEHSDARDRGLAVGLRMVANRSGQVAQPLVFGGLAAAFGLGLAFPVSGVLLAGMTLWMSLRLRPYR</sequence>
<dbReference type="Pfam" id="PF07690">
    <property type="entry name" value="MFS_1"/>
    <property type="match status" value="1"/>
</dbReference>
<dbReference type="InterPro" id="IPR052528">
    <property type="entry name" value="Sugar_transport-like"/>
</dbReference>
<proteinExistence type="inferred from homology"/>
<accession>A0A4Q7Y4L3</accession>
<comment type="subcellular location">
    <subcellularLocation>
        <location evidence="1">Cell membrane</location>
        <topology evidence="1">Multi-pass membrane protein</topology>
    </subcellularLocation>
</comment>
<evidence type="ECO:0000256" key="1">
    <source>
        <dbReference type="ARBA" id="ARBA00004651"/>
    </source>
</evidence>
<dbReference type="SUPFAM" id="SSF103473">
    <property type="entry name" value="MFS general substrate transporter"/>
    <property type="match status" value="1"/>
</dbReference>
<evidence type="ECO:0000256" key="2">
    <source>
        <dbReference type="ARBA" id="ARBA00007520"/>
    </source>
</evidence>
<feature type="transmembrane region" description="Helical" evidence="6">
    <location>
        <begin position="369"/>
        <end position="397"/>
    </location>
</feature>
<dbReference type="RefSeq" id="WP_158657575.1">
    <property type="nucleotide sequence ID" value="NZ_POQT01000015.1"/>
</dbReference>
<evidence type="ECO:0000313" key="8">
    <source>
        <dbReference type="EMBL" id="RZU31001.1"/>
    </source>
</evidence>
<dbReference type="CDD" id="cd17325">
    <property type="entry name" value="MFS_MdtG_SLC18_like"/>
    <property type="match status" value="1"/>
</dbReference>
<name>A0A4Q7Y4L3_9ACTN</name>
<dbReference type="GO" id="GO:0005886">
    <property type="term" value="C:plasma membrane"/>
    <property type="evidence" value="ECO:0007669"/>
    <property type="project" value="UniProtKB-SubCell"/>
</dbReference>
<reference evidence="8 9" key="1">
    <citation type="submission" date="2019-02" db="EMBL/GenBank/DDBJ databases">
        <title>Sequencing the genomes of 1000 actinobacteria strains.</title>
        <authorList>
            <person name="Klenk H.-P."/>
        </authorList>
    </citation>
    <scope>NUCLEOTIDE SEQUENCE [LARGE SCALE GENOMIC DNA]</scope>
    <source>
        <strain evidence="8 9">DSM 44509</strain>
    </source>
</reference>
<keyword evidence="5 6" id="KW-0472">Membrane</keyword>
<dbReference type="AlphaFoldDB" id="A0A4Q7Y4L3"/>
<dbReference type="Proteomes" id="UP000292507">
    <property type="component" value="Unassembled WGS sequence"/>
</dbReference>
<dbReference type="PRINTS" id="PR01035">
    <property type="entry name" value="TCRTETA"/>
</dbReference>
<feature type="transmembrane region" description="Helical" evidence="6">
    <location>
        <begin position="113"/>
        <end position="136"/>
    </location>
</feature>
<feature type="transmembrane region" description="Helical" evidence="6">
    <location>
        <begin position="88"/>
        <end position="107"/>
    </location>
</feature>
<dbReference type="InterPro" id="IPR005829">
    <property type="entry name" value="Sugar_transporter_CS"/>
</dbReference>
<dbReference type="InterPro" id="IPR036259">
    <property type="entry name" value="MFS_trans_sf"/>
</dbReference>
<organism evidence="8 9">
    <name type="scientific">Blastococcus saxobsidens</name>
    <dbReference type="NCBI Taxonomy" id="138336"/>
    <lineage>
        <taxon>Bacteria</taxon>
        <taxon>Bacillati</taxon>
        <taxon>Actinomycetota</taxon>
        <taxon>Actinomycetes</taxon>
        <taxon>Geodermatophilales</taxon>
        <taxon>Geodermatophilaceae</taxon>
        <taxon>Blastococcus</taxon>
    </lineage>
</organism>
<keyword evidence="9" id="KW-1185">Reference proteome</keyword>
<feature type="transmembrane region" description="Helical" evidence="6">
    <location>
        <begin position="175"/>
        <end position="196"/>
    </location>
</feature>
<dbReference type="PROSITE" id="PS00217">
    <property type="entry name" value="SUGAR_TRANSPORT_2"/>
    <property type="match status" value="1"/>
</dbReference>
<feature type="transmembrane region" description="Helical" evidence="6">
    <location>
        <begin position="228"/>
        <end position="249"/>
    </location>
</feature>
<feature type="domain" description="Major facilitator superfamily (MFS) profile" evidence="7">
    <location>
        <begin position="23"/>
        <end position="406"/>
    </location>
</feature>
<dbReference type="InterPro" id="IPR020846">
    <property type="entry name" value="MFS_dom"/>
</dbReference>